<dbReference type="CDD" id="cd05387">
    <property type="entry name" value="BY-kinase"/>
    <property type="match status" value="1"/>
</dbReference>
<evidence type="ECO:0000313" key="4">
    <source>
        <dbReference type="Proteomes" id="UP000078287"/>
    </source>
</evidence>
<dbReference type="InterPro" id="IPR027417">
    <property type="entry name" value="P-loop_NTPase"/>
</dbReference>
<evidence type="ECO:0000313" key="3">
    <source>
        <dbReference type="EMBL" id="OAN46054.1"/>
    </source>
</evidence>
<comment type="caution">
    <text evidence="3">The sequence shown here is derived from an EMBL/GenBank/DDBJ whole genome shotgun (WGS) entry which is preliminary data.</text>
</comment>
<dbReference type="STRING" id="1707952.A6A03_02005"/>
<dbReference type="EMBL" id="LWQS01000049">
    <property type="protein sequence ID" value="OAN46054.1"/>
    <property type="molecule type" value="Genomic_DNA"/>
</dbReference>
<sequence>MLKLRKNAAAVAPSELPLAIEVADSTLRRVFAGPQVSQLRRMLTDLFVSQRLPNRIGFASALRGEGVSYITLASAVTLAHDTGKRVCAVELNWLAPGMLANLNPPPSLAGRKRRGPAPPPAPLPALPGIAEVLRGKASLDEVLLATNHAGLWLLPAGTATIEQRPLLARSAELRALIDTLSERFDYVLLDLPAVLEVSDTLALAALADACALVVRHGVTPITDVQRALSDIQHVPVLGVILNQAHIATPRWIHRLIPQE</sequence>
<dbReference type="InterPro" id="IPR005702">
    <property type="entry name" value="Wzc-like_C"/>
</dbReference>
<dbReference type="OrthoDB" id="152154at2"/>
<keyword evidence="4" id="KW-1185">Reference proteome</keyword>
<protein>
    <submittedName>
        <fullName evidence="3">Chromosome partitioning protein</fullName>
    </submittedName>
</protein>
<name>A0A178MDX2_9CHLR</name>
<gene>
    <name evidence="3" type="ORF">A6A03_02005</name>
</gene>
<evidence type="ECO:0000256" key="2">
    <source>
        <dbReference type="ARBA" id="ARBA00022840"/>
    </source>
</evidence>
<dbReference type="PANTHER" id="PTHR32309">
    <property type="entry name" value="TYROSINE-PROTEIN KINASE"/>
    <property type="match status" value="1"/>
</dbReference>
<evidence type="ECO:0000256" key="1">
    <source>
        <dbReference type="ARBA" id="ARBA00022741"/>
    </source>
</evidence>
<proteinExistence type="predicted"/>
<dbReference type="Gene3D" id="3.40.50.300">
    <property type="entry name" value="P-loop containing nucleotide triphosphate hydrolases"/>
    <property type="match status" value="1"/>
</dbReference>
<keyword evidence="1" id="KW-0547">Nucleotide-binding</keyword>
<keyword evidence="2" id="KW-0067">ATP-binding</keyword>
<dbReference type="AlphaFoldDB" id="A0A178MDX2"/>
<dbReference type="Proteomes" id="UP000078287">
    <property type="component" value="Unassembled WGS sequence"/>
</dbReference>
<reference evidence="3 4" key="1">
    <citation type="submission" date="2016-04" db="EMBL/GenBank/DDBJ databases">
        <title>Chloroflexus islandicus sp. nov., a thermophilic filamentous anoxygenic phototrophic bacterium from geyser Strokkur (Iceland).</title>
        <authorList>
            <person name="Gaisin V.A."/>
            <person name="Kalashnikov A.M."/>
            <person name="Sukhacheva M.V."/>
            <person name="Grouzdev D.S."/>
            <person name="Ivanov T.M."/>
            <person name="Kuznetsov B."/>
            <person name="Gorlenko V.M."/>
        </authorList>
    </citation>
    <scope>NUCLEOTIDE SEQUENCE [LARGE SCALE GENOMIC DNA]</scope>
    <source>
        <strain evidence="4">isl-2</strain>
    </source>
</reference>
<organism evidence="3 4">
    <name type="scientific">Chloroflexus islandicus</name>
    <dbReference type="NCBI Taxonomy" id="1707952"/>
    <lineage>
        <taxon>Bacteria</taxon>
        <taxon>Bacillati</taxon>
        <taxon>Chloroflexota</taxon>
        <taxon>Chloroflexia</taxon>
        <taxon>Chloroflexales</taxon>
        <taxon>Chloroflexineae</taxon>
        <taxon>Chloroflexaceae</taxon>
        <taxon>Chloroflexus</taxon>
    </lineage>
</organism>
<dbReference type="PANTHER" id="PTHR32309:SF31">
    <property type="entry name" value="CAPSULAR EXOPOLYSACCHARIDE FAMILY"/>
    <property type="match status" value="1"/>
</dbReference>
<dbReference type="RefSeq" id="WP_066786811.1">
    <property type="nucleotide sequence ID" value="NZ_LWQS01000049.1"/>
</dbReference>
<dbReference type="SUPFAM" id="SSF52540">
    <property type="entry name" value="P-loop containing nucleoside triphosphate hydrolases"/>
    <property type="match status" value="1"/>
</dbReference>
<accession>A0A178MDX2</accession>
<dbReference type="InterPro" id="IPR050445">
    <property type="entry name" value="Bact_polysacc_biosynth/exp"/>
</dbReference>